<dbReference type="GO" id="GO:0003677">
    <property type="term" value="F:DNA binding"/>
    <property type="evidence" value="ECO:0007669"/>
    <property type="project" value="UniProtKB-UniRule"/>
</dbReference>
<dbReference type="AlphaFoldDB" id="Q5LEL4"/>
<dbReference type="Pfam" id="PF00589">
    <property type="entry name" value="Phage_integrase"/>
    <property type="match status" value="1"/>
</dbReference>
<dbReference type="Pfam" id="PF13495">
    <property type="entry name" value="Phage_int_SAM_4"/>
    <property type="match status" value="1"/>
</dbReference>
<dbReference type="InterPro" id="IPR013762">
    <property type="entry name" value="Integrase-like_cat_sf"/>
</dbReference>
<dbReference type="eggNOG" id="COG4974">
    <property type="taxonomic scope" value="Bacteria"/>
</dbReference>
<protein>
    <submittedName>
        <fullName evidence="8">Tyrosine recombinase</fullName>
    </submittedName>
</protein>
<keyword evidence="9" id="KW-1185">Reference proteome</keyword>
<keyword evidence="2" id="KW-0229">DNA integration</keyword>
<keyword evidence="4" id="KW-0233">DNA recombination</keyword>
<dbReference type="Gene3D" id="1.10.443.10">
    <property type="entry name" value="Intergrase catalytic core"/>
    <property type="match status" value="1"/>
</dbReference>
<dbReference type="InterPro" id="IPR011010">
    <property type="entry name" value="DNA_brk_join_enz"/>
</dbReference>
<dbReference type="GO" id="GO:0015074">
    <property type="term" value="P:DNA integration"/>
    <property type="evidence" value="ECO:0007669"/>
    <property type="project" value="UniProtKB-KW"/>
</dbReference>
<gene>
    <name evidence="8" type="primary">xerC</name>
    <name evidence="8" type="ORF">BF9343_1656</name>
</gene>
<evidence type="ECO:0000259" key="7">
    <source>
        <dbReference type="PROSITE" id="PS51900"/>
    </source>
</evidence>
<evidence type="ECO:0000256" key="5">
    <source>
        <dbReference type="PROSITE-ProRule" id="PRU01248"/>
    </source>
</evidence>
<dbReference type="KEGG" id="bfs:BF9343_1656"/>
<accession>Q5LEL4</accession>
<proteinExistence type="inferred from homology"/>
<dbReference type="PROSITE" id="PS51898">
    <property type="entry name" value="TYR_RECOMBINASE"/>
    <property type="match status" value="1"/>
</dbReference>
<keyword evidence="3 5" id="KW-0238">DNA-binding</keyword>
<evidence type="ECO:0000313" key="9">
    <source>
        <dbReference type="Proteomes" id="UP000006731"/>
    </source>
</evidence>
<evidence type="ECO:0000256" key="3">
    <source>
        <dbReference type="ARBA" id="ARBA00023125"/>
    </source>
</evidence>
<comment type="similarity">
    <text evidence="1">Belongs to the 'phage' integrase family.</text>
</comment>
<dbReference type="EMBL" id="CR626927">
    <property type="protein sequence ID" value="CAH07437.1"/>
    <property type="molecule type" value="Genomic_DNA"/>
</dbReference>
<dbReference type="PROSITE" id="PS51900">
    <property type="entry name" value="CB"/>
    <property type="match status" value="1"/>
</dbReference>
<feature type="domain" description="Tyr recombinase" evidence="6">
    <location>
        <begin position="107"/>
        <end position="283"/>
    </location>
</feature>
<dbReference type="InterPro" id="IPR004107">
    <property type="entry name" value="Integrase_SAM-like_N"/>
</dbReference>
<dbReference type="GO" id="GO:0006310">
    <property type="term" value="P:DNA recombination"/>
    <property type="evidence" value="ECO:0007669"/>
    <property type="project" value="UniProtKB-KW"/>
</dbReference>
<name>Q5LEL4_BACFN</name>
<dbReference type="HOGENOM" id="CLU_027562_9_5_10"/>
<evidence type="ECO:0000256" key="1">
    <source>
        <dbReference type="ARBA" id="ARBA00008857"/>
    </source>
</evidence>
<dbReference type="PaxDb" id="272559-BF9343_1656"/>
<dbReference type="InterPro" id="IPR044068">
    <property type="entry name" value="CB"/>
</dbReference>
<sequence>MPKKNGKTSPAIPPGYAETLRQLRYSEHTVRAYTAYFREFQQYFAGRNLRYIRPEEINAYIVHLIDTRGISSCQQNLRINSIKFYFEKVLGQERKCYEVKRAKRERTLPDVLSKEEIKSILDATGPDIRLFCMFSLLYSAGLRISELLDLKPHDINVSRSLIRVRQGKGRKDRYTLLSKPLVRKLTEYTKLYKPQEWLFERYKGEPFTESIVSKKLKEAAKEAGITKRVYPHLLRHSFATHLIEQGTDLKIVKELLGHNQLKTTEMYVHIADTFKSSIRTPLDDILESDNEIVK</sequence>
<dbReference type="PANTHER" id="PTHR30349:SF64">
    <property type="entry name" value="PROPHAGE INTEGRASE INTD-RELATED"/>
    <property type="match status" value="1"/>
</dbReference>
<dbReference type="InterPro" id="IPR002104">
    <property type="entry name" value="Integrase_catalytic"/>
</dbReference>
<evidence type="ECO:0000256" key="2">
    <source>
        <dbReference type="ARBA" id="ARBA00022908"/>
    </source>
</evidence>
<evidence type="ECO:0000259" key="6">
    <source>
        <dbReference type="PROSITE" id="PS51898"/>
    </source>
</evidence>
<dbReference type="Proteomes" id="UP000006731">
    <property type="component" value="Chromosome"/>
</dbReference>
<dbReference type="InterPro" id="IPR010998">
    <property type="entry name" value="Integrase_recombinase_N"/>
</dbReference>
<feature type="domain" description="Core-binding (CB)" evidence="7">
    <location>
        <begin position="14"/>
        <end position="90"/>
    </location>
</feature>
<evidence type="ECO:0000313" key="8">
    <source>
        <dbReference type="EMBL" id="CAH07437.1"/>
    </source>
</evidence>
<dbReference type="SUPFAM" id="SSF56349">
    <property type="entry name" value="DNA breaking-rejoining enzymes"/>
    <property type="match status" value="1"/>
</dbReference>
<dbReference type="InterPro" id="IPR050090">
    <property type="entry name" value="Tyrosine_recombinase_XerCD"/>
</dbReference>
<reference evidence="8 9" key="1">
    <citation type="journal article" date="2005" name="Science">
        <title>Extensive DNA inversions in the B. fragilis genome control variable gene expression.</title>
        <authorList>
            <person name="Cerdeno-Tarraga A.M."/>
            <person name="Patrick S."/>
            <person name="Crosmann L."/>
            <person name="Blakely G."/>
            <person name="Abratt V."/>
            <person name="Lennard N."/>
            <person name="Duerden B."/>
            <person name="Poxton I."/>
            <person name="Harris B."/>
            <person name="Quail M.A."/>
            <person name="Barron A."/>
            <person name="Clarck L."/>
            <person name="Corton C."/>
            <person name="Doggett J."/>
            <person name="Holden M.T.G."/>
            <person name="Larke N."/>
            <person name="Line A."/>
            <person name="Lord A."/>
            <person name="Norbertczak H."/>
            <person name="Ormond D."/>
            <person name="Price C."/>
            <person name="Rabbinowitsch E."/>
            <person name="Woodward J."/>
            <person name="Barrel B.G."/>
            <person name="Parkhill J."/>
        </authorList>
    </citation>
    <scope>NUCLEOTIDE SEQUENCE [LARGE SCALE GENOMIC DNA]</scope>
    <source>
        <strain evidence="9">ATCC 25285 / DSM 2151 / CCUG 4856 / JCM 11019 / LMG 10263 / NCTC 9343 / Onslow / VPI 2553 / EN-2</strain>
    </source>
</reference>
<organism evidence="8 9">
    <name type="scientific">Bacteroides fragilis (strain ATCC 25285 / DSM 2151 / CCUG 4856 / JCM 11019 / LMG 10263 / NCTC 9343 / Onslow / VPI 2553 / EN-2)</name>
    <dbReference type="NCBI Taxonomy" id="272559"/>
    <lineage>
        <taxon>Bacteria</taxon>
        <taxon>Pseudomonadati</taxon>
        <taxon>Bacteroidota</taxon>
        <taxon>Bacteroidia</taxon>
        <taxon>Bacteroidales</taxon>
        <taxon>Bacteroidaceae</taxon>
        <taxon>Bacteroides</taxon>
    </lineage>
</organism>
<evidence type="ECO:0000256" key="4">
    <source>
        <dbReference type="ARBA" id="ARBA00023172"/>
    </source>
</evidence>
<dbReference type="Gene3D" id="1.10.150.130">
    <property type="match status" value="1"/>
</dbReference>
<dbReference type="PANTHER" id="PTHR30349">
    <property type="entry name" value="PHAGE INTEGRASE-RELATED"/>
    <property type="match status" value="1"/>
</dbReference>